<dbReference type="PIRSF" id="PIRSF000813">
    <property type="entry name" value="CCA_bact"/>
    <property type="match status" value="1"/>
</dbReference>
<accession>A0ABP9N719</accession>
<dbReference type="EC" id="3.1.3.-" evidence="12"/>
<comment type="function">
    <text evidence="12">Catalyzes the addition and repair of the essential 3'-terminal CCA sequence in tRNAs without using a nucleic acid template. Adds these three nucleotides in the order of C, C, and A to the tRNA nucleotide-73, using CTP and ATP as substrates and producing inorganic pyrophosphate. tRNA 3'-terminal CCA addition is required both for tRNA processing and repair. Also involved in tRNA surveillance by mediating tandem CCA addition to generate a CCACCA at the 3' terminus of unstable tRNAs. While stable tRNAs receive only 3'-terminal CCA, unstable tRNAs are marked with CCACCA and rapidly degraded.</text>
</comment>
<dbReference type="SUPFAM" id="SSF81891">
    <property type="entry name" value="Poly A polymerase C-terminal region-like"/>
    <property type="match status" value="1"/>
</dbReference>
<dbReference type="HAMAP" id="MF_01261">
    <property type="entry name" value="CCA_bact_type1"/>
    <property type="match status" value="1"/>
</dbReference>
<evidence type="ECO:0000256" key="1">
    <source>
        <dbReference type="ARBA" id="ARBA00022596"/>
    </source>
</evidence>
<dbReference type="Pfam" id="PF12627">
    <property type="entry name" value="PolyA_pol_RNAbd"/>
    <property type="match status" value="1"/>
</dbReference>
<evidence type="ECO:0000256" key="9">
    <source>
        <dbReference type="ARBA" id="ARBA00022840"/>
    </source>
</evidence>
<comment type="domain">
    <text evidence="12">Comprises two domains: an N-terminal domain containing the nucleotidyltransferase activity and a C-terminal HD domain associated with both phosphodiesterase and phosphatase activities.</text>
</comment>
<dbReference type="SUPFAM" id="SSF81301">
    <property type="entry name" value="Nucleotidyltransferase"/>
    <property type="match status" value="1"/>
</dbReference>
<keyword evidence="6 12" id="KW-0547">Nucleotide-binding</keyword>
<dbReference type="InterPro" id="IPR032828">
    <property type="entry name" value="PolyA_RNA-bd"/>
</dbReference>
<organism evidence="14 15">
    <name type="scientific">Orbus sasakiae</name>
    <dbReference type="NCBI Taxonomy" id="1078475"/>
    <lineage>
        <taxon>Bacteria</taxon>
        <taxon>Pseudomonadati</taxon>
        <taxon>Pseudomonadota</taxon>
        <taxon>Gammaproteobacteria</taxon>
        <taxon>Orbales</taxon>
        <taxon>Orbaceae</taxon>
        <taxon>Orbus</taxon>
    </lineage>
</organism>
<dbReference type="Gene3D" id="3.30.460.10">
    <property type="entry name" value="Beta Polymerase, domain 2"/>
    <property type="match status" value="1"/>
</dbReference>
<evidence type="ECO:0000256" key="7">
    <source>
        <dbReference type="ARBA" id="ARBA00022800"/>
    </source>
</evidence>
<feature type="binding site" evidence="12">
    <location>
        <position position="8"/>
    </location>
    <ligand>
        <name>CTP</name>
        <dbReference type="ChEBI" id="CHEBI:37563"/>
    </ligand>
</feature>
<evidence type="ECO:0000256" key="8">
    <source>
        <dbReference type="ARBA" id="ARBA00022801"/>
    </source>
</evidence>
<comment type="subunit">
    <text evidence="12">Monomer. Can also form homodimers and oligomers.</text>
</comment>
<dbReference type="CDD" id="cd05398">
    <property type="entry name" value="NT_ClassII-CCAase"/>
    <property type="match status" value="1"/>
</dbReference>
<dbReference type="EMBL" id="BAABHY010000001">
    <property type="protein sequence ID" value="GAA5110896.1"/>
    <property type="molecule type" value="Genomic_DNA"/>
</dbReference>
<keyword evidence="11 12" id="KW-0694">RNA-binding</keyword>
<feature type="binding site" evidence="12">
    <location>
        <position position="11"/>
    </location>
    <ligand>
        <name>CTP</name>
        <dbReference type="ChEBI" id="CHEBI:37563"/>
    </ligand>
</feature>
<evidence type="ECO:0000256" key="4">
    <source>
        <dbReference type="ARBA" id="ARBA00022695"/>
    </source>
</evidence>
<dbReference type="NCBIfam" id="NF008137">
    <property type="entry name" value="PRK10885.1"/>
    <property type="match status" value="1"/>
</dbReference>
<keyword evidence="8 12" id="KW-0378">Hydrolase</keyword>
<dbReference type="EC" id="3.1.4.-" evidence="12"/>
<comment type="miscellaneous">
    <text evidence="12">A single active site specifically recognizes both ATP and CTP and is responsible for their addition.</text>
</comment>
<keyword evidence="10 12" id="KW-0460">Magnesium</keyword>
<dbReference type="RefSeq" id="WP_345490641.1">
    <property type="nucleotide sequence ID" value="NZ_BAABHY010000001.1"/>
</dbReference>
<evidence type="ECO:0000256" key="6">
    <source>
        <dbReference type="ARBA" id="ARBA00022741"/>
    </source>
</evidence>
<evidence type="ECO:0000313" key="15">
    <source>
        <dbReference type="Proteomes" id="UP001500171"/>
    </source>
</evidence>
<dbReference type="CDD" id="cd00077">
    <property type="entry name" value="HDc"/>
    <property type="match status" value="1"/>
</dbReference>
<feature type="binding site" evidence="12">
    <location>
        <position position="137"/>
    </location>
    <ligand>
        <name>CTP</name>
        <dbReference type="ChEBI" id="CHEBI:37563"/>
    </ligand>
</feature>
<gene>
    <name evidence="12" type="primary">cca</name>
    <name evidence="14" type="ORF">GCM10023211_15730</name>
</gene>
<feature type="binding site" evidence="12">
    <location>
        <position position="91"/>
    </location>
    <ligand>
        <name>CTP</name>
        <dbReference type="ChEBI" id="CHEBI:37563"/>
    </ligand>
</feature>
<dbReference type="Proteomes" id="UP001500171">
    <property type="component" value="Unassembled WGS sequence"/>
</dbReference>
<dbReference type="InterPro" id="IPR003607">
    <property type="entry name" value="HD/PDEase_dom"/>
</dbReference>
<evidence type="ECO:0000256" key="12">
    <source>
        <dbReference type="HAMAP-Rule" id="MF_01261"/>
    </source>
</evidence>
<protein>
    <recommendedName>
        <fullName evidence="12">Multifunctional CCA protein</fullName>
    </recommendedName>
    <domain>
        <recommendedName>
            <fullName evidence="12">CCA-adding enzyme</fullName>
            <ecNumber evidence="12">2.7.7.72</ecNumber>
        </recommendedName>
        <alternativeName>
            <fullName evidence="12">CCA tRNA nucleotidyltransferase</fullName>
        </alternativeName>
        <alternativeName>
            <fullName evidence="12">tRNA CCA-pyrophosphorylase</fullName>
        </alternativeName>
        <alternativeName>
            <fullName evidence="12">tRNA adenylyl-/cytidylyl-transferase</fullName>
        </alternativeName>
        <alternativeName>
            <fullName evidence="12">tRNA nucleotidyltransferase</fullName>
        </alternativeName>
        <alternativeName>
            <fullName evidence="12">tRNA-NT</fullName>
        </alternativeName>
    </domain>
    <domain>
        <recommendedName>
            <fullName evidence="12">2'-nucleotidase</fullName>
            <ecNumber evidence="12">3.1.3.-</ecNumber>
        </recommendedName>
    </domain>
    <domain>
        <recommendedName>
            <fullName evidence="12">2',3'-cyclic phosphodiesterase</fullName>
            <ecNumber evidence="12">3.1.4.-</ecNumber>
        </recommendedName>
    </domain>
    <domain>
        <recommendedName>
            <fullName evidence="12">Phosphatase</fullName>
        </recommendedName>
    </domain>
</protein>
<comment type="cofactor">
    <cofactor evidence="12">
        <name>Mg(2+)</name>
        <dbReference type="ChEBI" id="CHEBI:18420"/>
    </cofactor>
    <text evidence="12">Magnesium is required for nucleotidyltransferase activity.</text>
</comment>
<comment type="similarity">
    <text evidence="12">Belongs to the tRNA nucleotidyltransferase/poly(A) polymerase family. Bacterial CCA-adding enzyme type 1 subfamily.</text>
</comment>
<keyword evidence="9 12" id="KW-0067">ATP-binding</keyword>
<keyword evidence="7 12" id="KW-0692">RNA repair</keyword>
<keyword evidence="5 12" id="KW-0479">Metal-binding</keyword>
<keyword evidence="1 12" id="KW-0533">Nickel</keyword>
<keyword evidence="12" id="KW-0511">Multifunctional enzyme</keyword>
<dbReference type="InterPro" id="IPR002646">
    <property type="entry name" value="PolA_pol_head_dom"/>
</dbReference>
<evidence type="ECO:0000256" key="3">
    <source>
        <dbReference type="ARBA" id="ARBA00022694"/>
    </source>
</evidence>
<comment type="cofactor">
    <cofactor evidence="12">
        <name>Ni(2+)</name>
        <dbReference type="ChEBI" id="CHEBI:49786"/>
    </cofactor>
    <text evidence="12">Nickel for phosphatase activity.</text>
</comment>
<dbReference type="InterPro" id="IPR050124">
    <property type="entry name" value="tRNA_CCA-adding_enzyme"/>
</dbReference>
<proteinExistence type="inferred from homology"/>
<dbReference type="Pfam" id="PF01966">
    <property type="entry name" value="HD"/>
    <property type="match status" value="1"/>
</dbReference>
<feature type="binding site" evidence="12">
    <location>
        <position position="21"/>
    </location>
    <ligand>
        <name>Mg(2+)</name>
        <dbReference type="ChEBI" id="CHEBI:18420"/>
    </ligand>
</feature>
<dbReference type="PANTHER" id="PTHR47545">
    <property type="entry name" value="MULTIFUNCTIONAL CCA PROTEIN"/>
    <property type="match status" value="1"/>
</dbReference>
<dbReference type="EC" id="2.7.7.72" evidence="12"/>
<dbReference type="PROSITE" id="PS51831">
    <property type="entry name" value="HD"/>
    <property type="match status" value="1"/>
</dbReference>
<dbReference type="Pfam" id="PF01743">
    <property type="entry name" value="PolyA_pol"/>
    <property type="match status" value="1"/>
</dbReference>
<dbReference type="PANTHER" id="PTHR47545:SF1">
    <property type="entry name" value="MULTIFUNCTIONAL CCA PROTEIN"/>
    <property type="match status" value="1"/>
</dbReference>
<dbReference type="Gene3D" id="1.10.3090.10">
    <property type="entry name" value="cca-adding enzyme, domain 2"/>
    <property type="match status" value="1"/>
</dbReference>
<evidence type="ECO:0000256" key="10">
    <source>
        <dbReference type="ARBA" id="ARBA00022842"/>
    </source>
</evidence>
<evidence type="ECO:0000313" key="14">
    <source>
        <dbReference type="EMBL" id="GAA5110896.1"/>
    </source>
</evidence>
<evidence type="ECO:0000256" key="5">
    <source>
        <dbReference type="ARBA" id="ARBA00022723"/>
    </source>
</evidence>
<keyword evidence="15" id="KW-1185">Reference proteome</keyword>
<keyword evidence="2 12" id="KW-0808">Transferase</keyword>
<name>A0ABP9N719_9GAMM</name>
<keyword evidence="3 12" id="KW-0819">tRNA processing</keyword>
<dbReference type="InterPro" id="IPR006674">
    <property type="entry name" value="HD_domain"/>
</dbReference>
<comment type="catalytic activity">
    <reaction evidence="12">
        <text>a tRNA with a 3' CCA end + 2 CTP + ATP = a tRNA with a 3' CCACCA end + 3 diphosphate</text>
        <dbReference type="Rhea" id="RHEA:76235"/>
        <dbReference type="Rhea" id="RHEA-COMP:10468"/>
        <dbReference type="Rhea" id="RHEA-COMP:18655"/>
        <dbReference type="ChEBI" id="CHEBI:30616"/>
        <dbReference type="ChEBI" id="CHEBI:33019"/>
        <dbReference type="ChEBI" id="CHEBI:37563"/>
        <dbReference type="ChEBI" id="CHEBI:83071"/>
        <dbReference type="ChEBI" id="CHEBI:195187"/>
    </reaction>
</comment>
<keyword evidence="4 12" id="KW-0548">Nucleotidyltransferase</keyword>
<feature type="binding site" evidence="12">
    <location>
        <position position="11"/>
    </location>
    <ligand>
        <name>ATP</name>
        <dbReference type="ChEBI" id="CHEBI:30616"/>
    </ligand>
</feature>
<feature type="domain" description="HD" evidence="13">
    <location>
        <begin position="228"/>
        <end position="329"/>
    </location>
</feature>
<comment type="catalytic activity">
    <reaction evidence="12">
        <text>a tRNA precursor + 2 CTP + ATP = a tRNA with a 3' CCA end + 3 diphosphate</text>
        <dbReference type="Rhea" id="RHEA:14433"/>
        <dbReference type="Rhea" id="RHEA-COMP:10465"/>
        <dbReference type="Rhea" id="RHEA-COMP:10468"/>
        <dbReference type="ChEBI" id="CHEBI:30616"/>
        <dbReference type="ChEBI" id="CHEBI:33019"/>
        <dbReference type="ChEBI" id="CHEBI:37563"/>
        <dbReference type="ChEBI" id="CHEBI:74896"/>
        <dbReference type="ChEBI" id="CHEBI:83071"/>
        <dbReference type="EC" id="2.7.7.72"/>
    </reaction>
</comment>
<comment type="caution">
    <text evidence="14">The sequence shown here is derived from an EMBL/GenBank/DDBJ whole genome shotgun (WGS) entry which is preliminary data.</text>
</comment>
<dbReference type="HAMAP" id="MF_01262">
    <property type="entry name" value="CCA_bact_type2"/>
    <property type="match status" value="1"/>
</dbReference>
<reference evidence="15" key="1">
    <citation type="journal article" date="2019" name="Int. J. Syst. Evol. Microbiol.">
        <title>The Global Catalogue of Microorganisms (GCM) 10K type strain sequencing project: providing services to taxonomists for standard genome sequencing and annotation.</title>
        <authorList>
            <consortium name="The Broad Institute Genomics Platform"/>
            <consortium name="The Broad Institute Genome Sequencing Center for Infectious Disease"/>
            <person name="Wu L."/>
            <person name="Ma J."/>
        </authorList>
    </citation>
    <scope>NUCLEOTIDE SEQUENCE [LARGE SCALE GENOMIC DNA]</scope>
    <source>
        <strain evidence="15">JCM 18050</strain>
    </source>
</reference>
<feature type="binding site" evidence="12">
    <location>
        <position position="8"/>
    </location>
    <ligand>
        <name>ATP</name>
        <dbReference type="ChEBI" id="CHEBI:30616"/>
    </ligand>
</feature>
<evidence type="ECO:0000256" key="11">
    <source>
        <dbReference type="ARBA" id="ARBA00022884"/>
    </source>
</evidence>
<feature type="binding site" evidence="12">
    <location>
        <position position="23"/>
    </location>
    <ligand>
        <name>Mg(2+)</name>
        <dbReference type="ChEBI" id="CHEBI:18420"/>
    </ligand>
</feature>
<dbReference type="InterPro" id="IPR043519">
    <property type="entry name" value="NT_sf"/>
</dbReference>
<feature type="binding site" evidence="12">
    <location>
        <position position="91"/>
    </location>
    <ligand>
        <name>ATP</name>
        <dbReference type="ChEBI" id="CHEBI:30616"/>
    </ligand>
</feature>
<feature type="binding site" evidence="12">
    <location>
        <position position="137"/>
    </location>
    <ligand>
        <name>ATP</name>
        <dbReference type="ChEBI" id="CHEBI:30616"/>
    </ligand>
</feature>
<evidence type="ECO:0000259" key="13">
    <source>
        <dbReference type="PROSITE" id="PS51831"/>
    </source>
</evidence>
<sequence length="408" mass="46569">MKKYLVGGAVRDFLLKHPITDSDWVIVGATPQELLAQGYTQVGNDFPVFLHPKTKEEYALARTERKSGQGYAGFVCDFNNTITLEQDLERRDLTINAIAMDDQNNFIDPFGGIDDLNNKLLRHVSPAFQEDPLRVLRVARFAARFHHLGFTIAPETLLLMTNIVKLGEIDYLTAERVWKETEKALATDDPQIYFEVLRHCGALSILFPELDRLFGIPQPPKWHPEIDCGIHTLLALKQSAKLTTALDVRFAVLCHDVGKGLTPPAQWPHHRQHGEHGVELLAQLSERLRVPNHYKKVATFVCRYHDEVHHIETQPSMDIVLLLNHIDVWRNPDHLEKLILSSLADFRGRQGFEDKPYPQAIFLQNAYFIAKSVSIQEIIKSGIQGSAIQQELLNRRIKALDDWKNTNF</sequence>
<dbReference type="InterPro" id="IPR012006">
    <property type="entry name" value="CCA_bact"/>
</dbReference>
<evidence type="ECO:0000256" key="2">
    <source>
        <dbReference type="ARBA" id="ARBA00022679"/>
    </source>
</evidence>
<feature type="binding site" evidence="12">
    <location>
        <position position="140"/>
    </location>
    <ligand>
        <name>ATP</name>
        <dbReference type="ChEBI" id="CHEBI:30616"/>
    </ligand>
</feature>
<feature type="binding site" evidence="12">
    <location>
        <position position="140"/>
    </location>
    <ligand>
        <name>CTP</name>
        <dbReference type="ChEBI" id="CHEBI:37563"/>
    </ligand>
</feature>